<dbReference type="AlphaFoldDB" id="A0AAW0F252"/>
<evidence type="ECO:0000256" key="1">
    <source>
        <dbReference type="SAM" id="MobiDB-lite"/>
    </source>
</evidence>
<keyword evidence="2" id="KW-0812">Transmembrane</keyword>
<feature type="transmembrane region" description="Helical" evidence="2">
    <location>
        <begin position="47"/>
        <end position="71"/>
    </location>
</feature>
<dbReference type="EMBL" id="JAECZO010000275">
    <property type="protein sequence ID" value="KAK7199289.1"/>
    <property type="molecule type" value="Genomic_DNA"/>
</dbReference>
<dbReference type="Proteomes" id="UP001430356">
    <property type="component" value="Unassembled WGS sequence"/>
</dbReference>
<name>A0AAW0F252_9TRYP</name>
<evidence type="ECO:0000256" key="2">
    <source>
        <dbReference type="SAM" id="Phobius"/>
    </source>
</evidence>
<organism evidence="3 4">
    <name type="scientific">Novymonas esmeraldas</name>
    <dbReference type="NCBI Taxonomy" id="1808958"/>
    <lineage>
        <taxon>Eukaryota</taxon>
        <taxon>Discoba</taxon>
        <taxon>Euglenozoa</taxon>
        <taxon>Kinetoplastea</taxon>
        <taxon>Metakinetoplastina</taxon>
        <taxon>Trypanosomatida</taxon>
        <taxon>Trypanosomatidae</taxon>
        <taxon>Novymonas</taxon>
    </lineage>
</organism>
<keyword evidence="4" id="KW-1185">Reference proteome</keyword>
<keyword evidence="2" id="KW-0472">Membrane</keyword>
<comment type="caution">
    <text evidence="3">The sequence shown here is derived from an EMBL/GenBank/DDBJ whole genome shotgun (WGS) entry which is preliminary data.</text>
</comment>
<protein>
    <submittedName>
        <fullName evidence="3">Uncharacterized protein</fullName>
    </submittedName>
</protein>
<accession>A0AAW0F252</accession>
<evidence type="ECO:0000313" key="3">
    <source>
        <dbReference type="EMBL" id="KAK7199289.1"/>
    </source>
</evidence>
<sequence>MSVLPHSASEYRLSPAAVASGQFQFNTDGSYCKIREHSKAKCGTTCIIIICVVCGCVLIAAAVLLCCLLACRRRRSKKEKKQRQEQEQDVQQLTATEMESAHSMLGIVDGEPLTAKAATSLSSSFGCHKTDTDAPPNPCSPPPTTVPASREAPRSENPLDIASVSTEKTMVRLCSSRIPVAESEVTSFFRGRDADDAAVEEQLREKPQAEKMSSRRVRVRSRNRCQGTAVVTCPSDEEDVIENLHD</sequence>
<keyword evidence="2" id="KW-1133">Transmembrane helix</keyword>
<feature type="compositionally biased region" description="Pro residues" evidence="1">
    <location>
        <begin position="135"/>
        <end position="145"/>
    </location>
</feature>
<evidence type="ECO:0000313" key="4">
    <source>
        <dbReference type="Proteomes" id="UP001430356"/>
    </source>
</evidence>
<proteinExistence type="predicted"/>
<feature type="region of interest" description="Disordered" evidence="1">
    <location>
        <begin position="126"/>
        <end position="156"/>
    </location>
</feature>
<gene>
    <name evidence="3" type="ORF">NESM_000900400</name>
</gene>
<reference evidence="3 4" key="1">
    <citation type="journal article" date="2021" name="MBio">
        <title>A New Model Trypanosomatid, Novymonas esmeraldas: Genomic Perception of Its 'Candidatus Pandoraea novymonadis' Endosymbiont.</title>
        <authorList>
            <person name="Zakharova A."/>
            <person name="Saura A."/>
            <person name="Butenko A."/>
            <person name="Podesvova L."/>
            <person name="Warmusova S."/>
            <person name="Kostygov A.Y."/>
            <person name="Nenarokova A."/>
            <person name="Lukes J."/>
            <person name="Opperdoes F.R."/>
            <person name="Yurchenko V."/>
        </authorList>
    </citation>
    <scope>NUCLEOTIDE SEQUENCE [LARGE SCALE GENOMIC DNA]</scope>
    <source>
        <strain evidence="3 4">E262AT.01</strain>
    </source>
</reference>